<evidence type="ECO:0000256" key="2">
    <source>
        <dbReference type="ARBA" id="ARBA00009295"/>
    </source>
</evidence>
<dbReference type="EC" id="1.14.19.1" evidence="14"/>
<dbReference type="GO" id="GO:0005506">
    <property type="term" value="F:iron ion binding"/>
    <property type="evidence" value="ECO:0007669"/>
    <property type="project" value="TreeGrafter"/>
</dbReference>
<evidence type="ECO:0000256" key="15">
    <source>
        <dbReference type="SAM" id="Phobius"/>
    </source>
</evidence>
<dbReference type="Pfam" id="PF00487">
    <property type="entry name" value="FA_desaturase"/>
    <property type="match status" value="1"/>
</dbReference>
<dbReference type="PROSITE" id="PS00476">
    <property type="entry name" value="FATTY_ACID_DESATUR_1"/>
    <property type="match status" value="1"/>
</dbReference>
<dbReference type="STRING" id="5627.A0A1C7LXF6"/>
<feature type="transmembrane region" description="Helical" evidence="15">
    <location>
        <begin position="84"/>
        <end position="104"/>
    </location>
</feature>
<dbReference type="PROSITE" id="PS00191">
    <property type="entry name" value="CYTOCHROME_B5_1"/>
    <property type="match status" value="1"/>
</dbReference>
<evidence type="ECO:0000256" key="12">
    <source>
        <dbReference type="ARBA" id="ARBA00023136"/>
    </source>
</evidence>
<comment type="subcellular location">
    <subcellularLocation>
        <location evidence="1">Membrane</location>
        <topology evidence="1">Multi-pass membrane protein</topology>
    </subcellularLocation>
</comment>
<dbReference type="Proteomes" id="UP000092993">
    <property type="component" value="Unassembled WGS sequence"/>
</dbReference>
<proteinExistence type="inferred from homology"/>
<feature type="transmembrane region" description="Helical" evidence="15">
    <location>
        <begin position="163"/>
        <end position="183"/>
    </location>
</feature>
<keyword evidence="13 14" id="KW-0275">Fatty acid biosynthesis</keyword>
<keyword evidence="8 15" id="KW-1133">Transmembrane helix</keyword>
<keyword evidence="18" id="KW-1185">Reference proteome</keyword>
<evidence type="ECO:0000256" key="9">
    <source>
        <dbReference type="ARBA" id="ARBA00023002"/>
    </source>
</evidence>
<comment type="caution">
    <text evidence="17">The sequence shown here is derived from an EMBL/GenBank/DDBJ whole genome shotgun (WGS) entry which is preliminary data.</text>
</comment>
<keyword evidence="14" id="KW-0249">Electron transport</keyword>
<sequence>MFHIRFSHRSMNINRPLQGFPPIKGIEWSNLSILLFTHAVALYGIIYVPLQVQTLACAAVYYIFSTLGYHRLWSHRAFKASLPLQWFLILAGASAVQGSCYWWAQRHRSHHRYTDTDKDPYNSKRGLLWTHMGWVIFRTDIPPGGVDTTDLCNNVIVQWQRRWFFFIGLTFGYVIPTVVPGLFWSDWKGGLCFVASLRMTVCHHLLVVEGLIICQEHILYKFHRTYIGSTPYDDKHSPRNHFLTAILTMGEGYHNFHHQFPMDYRNAFRWYQFDPTKWFIAACGYIGLATHLREFPTNEVEKGAFTMKIKELKVVQDSLKWPVPVRDLPVVSWETFQERSRTHTLILVSGFIHDASDFLVNHPGGAHILDTNSGKDMTASFFGGILAMMRVGILAGGVECLGEHAIPPSQRLFIEGAD</sequence>
<dbReference type="PANTHER" id="PTHR11351:SF31">
    <property type="entry name" value="DESATURASE 1, ISOFORM A-RELATED"/>
    <property type="match status" value="1"/>
</dbReference>
<evidence type="ECO:0000256" key="1">
    <source>
        <dbReference type="ARBA" id="ARBA00004141"/>
    </source>
</evidence>
<dbReference type="InterPro" id="IPR009160">
    <property type="entry name" value="Acyl-CoA_deSatase_haem/ster-bd"/>
</dbReference>
<evidence type="ECO:0000256" key="8">
    <source>
        <dbReference type="ARBA" id="ARBA00022989"/>
    </source>
</evidence>
<reference evidence="17 18" key="1">
    <citation type="submission" date="2016-03" db="EMBL/GenBank/DDBJ databases">
        <title>Whole genome sequencing of Grifola frondosa 9006-11.</title>
        <authorList>
            <person name="Min B."/>
            <person name="Park H."/>
            <person name="Kim J.-G."/>
            <person name="Cho H."/>
            <person name="Oh Y.-L."/>
            <person name="Kong W.-S."/>
            <person name="Choi I.-G."/>
        </authorList>
    </citation>
    <scope>NUCLEOTIDE SEQUENCE [LARGE SCALE GENOMIC DNA]</scope>
    <source>
        <strain evidence="17 18">9006-11</strain>
    </source>
</reference>
<evidence type="ECO:0000256" key="14">
    <source>
        <dbReference type="PIRNR" id="PIRNR000345"/>
    </source>
</evidence>
<dbReference type="GO" id="GO:0005789">
    <property type="term" value="C:endoplasmic reticulum membrane"/>
    <property type="evidence" value="ECO:0007669"/>
    <property type="project" value="TreeGrafter"/>
</dbReference>
<keyword evidence="9 14" id="KW-0560">Oxidoreductase</keyword>
<dbReference type="Gene3D" id="3.10.120.10">
    <property type="entry name" value="Cytochrome b5-like heme/steroid binding domain"/>
    <property type="match status" value="1"/>
</dbReference>
<evidence type="ECO:0000256" key="3">
    <source>
        <dbReference type="ARBA" id="ARBA00022516"/>
    </source>
</evidence>
<gene>
    <name evidence="17" type="primary">OLE1_0</name>
    <name evidence="17" type="ORF">A0H81_10674</name>
</gene>
<dbReference type="Pfam" id="PF00173">
    <property type="entry name" value="Cyt-b5"/>
    <property type="match status" value="1"/>
</dbReference>
<organism evidence="17 18">
    <name type="scientific">Grifola frondosa</name>
    <name type="common">Maitake</name>
    <name type="synonym">Polyporus frondosus</name>
    <dbReference type="NCBI Taxonomy" id="5627"/>
    <lineage>
        <taxon>Eukaryota</taxon>
        <taxon>Fungi</taxon>
        <taxon>Dikarya</taxon>
        <taxon>Basidiomycota</taxon>
        <taxon>Agaricomycotina</taxon>
        <taxon>Agaricomycetes</taxon>
        <taxon>Polyporales</taxon>
        <taxon>Grifolaceae</taxon>
        <taxon>Grifola</taxon>
    </lineage>
</organism>
<dbReference type="CDD" id="cd03505">
    <property type="entry name" value="Delta9-FADS-like"/>
    <property type="match status" value="1"/>
</dbReference>
<keyword evidence="11 14" id="KW-0443">Lipid metabolism</keyword>
<dbReference type="InterPro" id="IPR005804">
    <property type="entry name" value="FA_desaturase_dom"/>
</dbReference>
<feature type="transmembrane region" description="Helical" evidence="15">
    <location>
        <begin position="40"/>
        <end position="64"/>
    </location>
</feature>
<evidence type="ECO:0000256" key="13">
    <source>
        <dbReference type="ARBA" id="ARBA00023160"/>
    </source>
</evidence>
<evidence type="ECO:0000256" key="11">
    <source>
        <dbReference type="ARBA" id="ARBA00023098"/>
    </source>
</evidence>
<dbReference type="InterPro" id="IPR036400">
    <property type="entry name" value="Cyt_B5-like_heme/steroid_sf"/>
</dbReference>
<evidence type="ECO:0000259" key="16">
    <source>
        <dbReference type="PROSITE" id="PS50255"/>
    </source>
</evidence>
<dbReference type="PROSITE" id="PS50255">
    <property type="entry name" value="CYTOCHROME_B5_2"/>
    <property type="match status" value="1"/>
</dbReference>
<evidence type="ECO:0000256" key="5">
    <source>
        <dbReference type="ARBA" id="ARBA00022692"/>
    </source>
</evidence>
<dbReference type="PANTHER" id="PTHR11351">
    <property type="entry name" value="ACYL-COA DESATURASE"/>
    <property type="match status" value="1"/>
</dbReference>
<comment type="similarity">
    <text evidence="2 14">Belongs to the fatty acid desaturase type 1 family.</text>
</comment>
<dbReference type="EMBL" id="LUGG01000017">
    <property type="protein sequence ID" value="OBZ69393.1"/>
    <property type="molecule type" value="Genomic_DNA"/>
</dbReference>
<dbReference type="PRINTS" id="PR00075">
    <property type="entry name" value="FACDDSATRASE"/>
</dbReference>
<dbReference type="GO" id="GO:0020037">
    <property type="term" value="F:heme binding"/>
    <property type="evidence" value="ECO:0007669"/>
    <property type="project" value="InterPro"/>
</dbReference>
<dbReference type="SMART" id="SM01117">
    <property type="entry name" value="Cyt-b5"/>
    <property type="match status" value="1"/>
</dbReference>
<dbReference type="PIRSF" id="PIRSF000345">
    <property type="entry name" value="OLE1"/>
    <property type="match status" value="1"/>
</dbReference>
<dbReference type="InterPro" id="IPR015876">
    <property type="entry name" value="Acyl-CoA_DS"/>
</dbReference>
<comment type="cofactor">
    <cofactor evidence="14">
        <name>Fe(2+)</name>
        <dbReference type="ChEBI" id="CHEBI:29033"/>
    </cofactor>
    <text evidence="14">Expected to bind 2 Fe(2+) ions per subunit.</text>
</comment>
<dbReference type="OrthoDB" id="10260134at2759"/>
<protein>
    <recommendedName>
        <fullName evidence="14">Acyl-CoA desaturase</fullName>
        <ecNumber evidence="14">1.14.19.1</ecNumber>
    </recommendedName>
</protein>
<dbReference type="AlphaFoldDB" id="A0A1C7LXF6"/>
<name>A0A1C7LXF6_GRIFR</name>
<keyword evidence="6 14" id="KW-0479">Metal-binding</keyword>
<dbReference type="InterPro" id="IPR001199">
    <property type="entry name" value="Cyt_B5-like_heme/steroid-bd"/>
</dbReference>
<keyword evidence="5 15" id="KW-0812">Transmembrane</keyword>
<evidence type="ECO:0000256" key="6">
    <source>
        <dbReference type="ARBA" id="ARBA00022723"/>
    </source>
</evidence>
<evidence type="ECO:0000256" key="4">
    <source>
        <dbReference type="ARBA" id="ARBA00022617"/>
    </source>
</evidence>
<evidence type="ECO:0000313" key="18">
    <source>
        <dbReference type="Proteomes" id="UP000092993"/>
    </source>
</evidence>
<keyword evidence="7 14" id="KW-0276">Fatty acid metabolism</keyword>
<evidence type="ECO:0000256" key="10">
    <source>
        <dbReference type="ARBA" id="ARBA00023004"/>
    </source>
</evidence>
<keyword evidence="12 15" id="KW-0472">Membrane</keyword>
<dbReference type="GO" id="GO:0006636">
    <property type="term" value="P:unsaturated fatty acid biosynthetic process"/>
    <property type="evidence" value="ECO:0007669"/>
    <property type="project" value="UniProtKB-UniRule"/>
</dbReference>
<dbReference type="InterPro" id="IPR001522">
    <property type="entry name" value="FADS-1_CS"/>
</dbReference>
<dbReference type="InterPro" id="IPR018506">
    <property type="entry name" value="Cyt_B5_heme-BS"/>
</dbReference>
<dbReference type="SUPFAM" id="SSF55856">
    <property type="entry name" value="Cytochrome b5-like heme/steroid binding domain"/>
    <property type="match status" value="1"/>
</dbReference>
<comment type="function">
    <text evidence="14">Stearoyl-CoA desaturase that utilizes O(2) and electrons from reduced cytochrome b5 to introduce the first double bond into saturated fatty acyl-CoA substrates.</text>
</comment>
<accession>A0A1C7LXF6</accession>
<keyword evidence="14" id="KW-0813">Transport</keyword>
<keyword evidence="4 14" id="KW-0349">Heme</keyword>
<dbReference type="GO" id="GO:0004768">
    <property type="term" value="F:stearoyl-CoA 9-desaturase activity"/>
    <property type="evidence" value="ECO:0007669"/>
    <property type="project" value="UniProtKB-UniRule"/>
</dbReference>
<keyword evidence="10 14" id="KW-0408">Iron</keyword>
<evidence type="ECO:0000256" key="7">
    <source>
        <dbReference type="ARBA" id="ARBA00022832"/>
    </source>
</evidence>
<keyword evidence="3 14" id="KW-0444">Lipid biosynthesis</keyword>
<comment type="catalytic activity">
    <reaction evidence="14">
        <text>octadecanoyl-CoA + 2 Fe(II)-[cytochrome b5] + O2 + 2 H(+) = (9Z)-octadecenoyl-CoA + 2 Fe(III)-[cytochrome b5] + 2 H2O</text>
        <dbReference type="Rhea" id="RHEA:19721"/>
        <dbReference type="Rhea" id="RHEA-COMP:10438"/>
        <dbReference type="Rhea" id="RHEA-COMP:10439"/>
        <dbReference type="ChEBI" id="CHEBI:15377"/>
        <dbReference type="ChEBI" id="CHEBI:15378"/>
        <dbReference type="ChEBI" id="CHEBI:15379"/>
        <dbReference type="ChEBI" id="CHEBI:29033"/>
        <dbReference type="ChEBI" id="CHEBI:29034"/>
        <dbReference type="ChEBI" id="CHEBI:57387"/>
        <dbReference type="ChEBI" id="CHEBI:57394"/>
        <dbReference type="EC" id="1.14.19.1"/>
    </reaction>
</comment>
<dbReference type="OMA" id="IFDIRWI"/>
<evidence type="ECO:0000313" key="17">
    <source>
        <dbReference type="EMBL" id="OBZ69393.1"/>
    </source>
</evidence>
<feature type="domain" description="Cytochrome b5 heme-binding" evidence="16">
    <location>
        <begin position="334"/>
        <end position="381"/>
    </location>
</feature>